<evidence type="ECO:0000256" key="7">
    <source>
        <dbReference type="ARBA" id="ARBA00023098"/>
    </source>
</evidence>
<dbReference type="PANTHER" id="PTHR11157:SF17">
    <property type="entry name" value="ELONGATION OF VERY LONG CHAIN FATTY ACIDS PROTEIN 6"/>
    <property type="match status" value="1"/>
</dbReference>
<feature type="transmembrane region" description="Helical" evidence="10">
    <location>
        <begin position="219"/>
        <end position="244"/>
    </location>
</feature>
<evidence type="ECO:0000256" key="10">
    <source>
        <dbReference type="RuleBase" id="RU361115"/>
    </source>
</evidence>
<evidence type="ECO:0000256" key="6">
    <source>
        <dbReference type="ARBA" id="ARBA00022989"/>
    </source>
</evidence>
<evidence type="ECO:0000256" key="5">
    <source>
        <dbReference type="ARBA" id="ARBA00022832"/>
    </source>
</evidence>
<dbReference type="GO" id="GO:0019367">
    <property type="term" value="P:fatty acid elongation, saturated fatty acid"/>
    <property type="evidence" value="ECO:0007669"/>
    <property type="project" value="TreeGrafter"/>
</dbReference>
<dbReference type="EMBL" id="LNIX01000001">
    <property type="protein sequence ID" value="OXA61886.1"/>
    <property type="molecule type" value="Genomic_DNA"/>
</dbReference>
<dbReference type="Proteomes" id="UP000198287">
    <property type="component" value="Unassembled WGS sequence"/>
</dbReference>
<keyword evidence="5 10" id="KW-0276">Fatty acid metabolism</keyword>
<comment type="similarity">
    <text evidence="10">Belongs to the ELO family.</text>
</comment>
<keyword evidence="9 10" id="KW-0275">Fatty acid biosynthesis</keyword>
<dbReference type="OMA" id="CWISAPY"/>
<evidence type="ECO:0000256" key="8">
    <source>
        <dbReference type="ARBA" id="ARBA00023136"/>
    </source>
</evidence>
<dbReference type="PANTHER" id="PTHR11157">
    <property type="entry name" value="FATTY ACID ACYL TRANSFERASE-RELATED"/>
    <property type="match status" value="1"/>
</dbReference>
<dbReference type="GO" id="GO:0009922">
    <property type="term" value="F:fatty acid elongase activity"/>
    <property type="evidence" value="ECO:0007669"/>
    <property type="project" value="UniProtKB-EC"/>
</dbReference>
<organism evidence="11 12">
    <name type="scientific">Folsomia candida</name>
    <name type="common">Springtail</name>
    <dbReference type="NCBI Taxonomy" id="158441"/>
    <lineage>
        <taxon>Eukaryota</taxon>
        <taxon>Metazoa</taxon>
        <taxon>Ecdysozoa</taxon>
        <taxon>Arthropoda</taxon>
        <taxon>Hexapoda</taxon>
        <taxon>Collembola</taxon>
        <taxon>Entomobryomorpha</taxon>
        <taxon>Isotomoidea</taxon>
        <taxon>Isotomidae</taxon>
        <taxon>Proisotominae</taxon>
        <taxon>Folsomia</taxon>
    </lineage>
</organism>
<feature type="transmembrane region" description="Helical" evidence="10">
    <location>
        <begin position="89"/>
        <end position="115"/>
    </location>
</feature>
<keyword evidence="2 10" id="KW-0444">Lipid biosynthesis</keyword>
<accession>A0A226EZ07</accession>
<comment type="caution">
    <text evidence="11">The sequence shown here is derived from an EMBL/GenBank/DDBJ whole genome shotgun (WGS) entry which is preliminary data.</text>
</comment>
<dbReference type="Pfam" id="PF01151">
    <property type="entry name" value="ELO"/>
    <property type="match status" value="1"/>
</dbReference>
<dbReference type="OrthoDB" id="434092at2759"/>
<evidence type="ECO:0000256" key="9">
    <source>
        <dbReference type="ARBA" id="ARBA00023160"/>
    </source>
</evidence>
<keyword evidence="4 10" id="KW-0812">Transmembrane</keyword>
<keyword evidence="3 10" id="KW-0808">Transferase</keyword>
<feature type="transmembrane region" description="Helical" evidence="10">
    <location>
        <begin position="54"/>
        <end position="77"/>
    </location>
</feature>
<feature type="transmembrane region" description="Helical" evidence="10">
    <location>
        <begin position="135"/>
        <end position="158"/>
    </location>
</feature>
<proteinExistence type="inferred from homology"/>
<evidence type="ECO:0000313" key="11">
    <source>
        <dbReference type="EMBL" id="OXA61886.1"/>
    </source>
</evidence>
<evidence type="ECO:0000256" key="2">
    <source>
        <dbReference type="ARBA" id="ARBA00022516"/>
    </source>
</evidence>
<dbReference type="GO" id="GO:0034626">
    <property type="term" value="P:fatty acid elongation, polyunsaturated fatty acid"/>
    <property type="evidence" value="ECO:0007669"/>
    <property type="project" value="TreeGrafter"/>
</dbReference>
<dbReference type="InterPro" id="IPR002076">
    <property type="entry name" value="ELO_fam"/>
</dbReference>
<reference evidence="11 12" key="1">
    <citation type="submission" date="2015-12" db="EMBL/GenBank/DDBJ databases">
        <title>The genome of Folsomia candida.</title>
        <authorList>
            <person name="Faddeeva A."/>
            <person name="Derks M.F."/>
            <person name="Anvar Y."/>
            <person name="Smit S."/>
            <person name="Van Straalen N."/>
            <person name="Roelofs D."/>
        </authorList>
    </citation>
    <scope>NUCLEOTIDE SEQUENCE [LARGE SCALE GENOMIC DNA]</scope>
    <source>
        <strain evidence="11 12">VU population</strain>
        <tissue evidence="11">Whole body</tissue>
    </source>
</reference>
<evidence type="ECO:0000256" key="1">
    <source>
        <dbReference type="ARBA" id="ARBA00004141"/>
    </source>
</evidence>
<keyword evidence="8 10" id="KW-0472">Membrane</keyword>
<dbReference type="GO" id="GO:0034625">
    <property type="term" value="P:fatty acid elongation, monounsaturated fatty acid"/>
    <property type="evidence" value="ECO:0007669"/>
    <property type="project" value="TreeGrafter"/>
</dbReference>
<protein>
    <recommendedName>
        <fullName evidence="10">Elongation of very long chain fatty acids protein</fullName>
        <ecNumber evidence="10">2.3.1.199</ecNumber>
    </recommendedName>
    <alternativeName>
        <fullName evidence="10">Very-long-chain 3-oxoacyl-CoA synthase</fullName>
    </alternativeName>
</protein>
<dbReference type="GO" id="GO:0005789">
    <property type="term" value="C:endoplasmic reticulum membrane"/>
    <property type="evidence" value="ECO:0007669"/>
    <property type="project" value="TreeGrafter"/>
</dbReference>
<dbReference type="EC" id="2.3.1.199" evidence="10"/>
<feature type="transmembrane region" description="Helical" evidence="10">
    <location>
        <begin position="264"/>
        <end position="283"/>
    </location>
</feature>
<keyword evidence="6 10" id="KW-1133">Transmembrane helix</keyword>
<dbReference type="GO" id="GO:0042761">
    <property type="term" value="P:very long-chain fatty acid biosynthetic process"/>
    <property type="evidence" value="ECO:0007669"/>
    <property type="project" value="TreeGrafter"/>
</dbReference>
<gene>
    <name evidence="11" type="ORF">Fcan01_03085</name>
</gene>
<name>A0A226EZ07_FOLCA</name>
<evidence type="ECO:0000256" key="4">
    <source>
        <dbReference type="ARBA" id="ARBA00022692"/>
    </source>
</evidence>
<sequence>MATAAVKQSQILNVSGDSSTYFDYSSVELEDPPRFLPYDFEVYDWKEWCRYMSVKWHFCLIAGVIYIITIFGLKAFMSTRKALDLKRELFLWNLTLGIFSIVGFIRTAPEFFFVLSSENGFYKTICERSGGNMPLAFWSLAFILSKYVELGDTVFIVLRKRPLIFLQWYHHLMTMVMCWISAPYLEPISRYYVVMNYAVHSLMYPYFALKAINIQIPRFVSNVITTCQLTQMIVGLFVNMYTVYLINGAEADCYRHQVSMRLSFVVYGSFTVLFGKLFNDVVAKSRTIPKTKSS</sequence>
<dbReference type="AlphaFoldDB" id="A0A226EZ07"/>
<keyword evidence="12" id="KW-1185">Reference proteome</keyword>
<feature type="transmembrane region" description="Helical" evidence="10">
    <location>
        <begin position="165"/>
        <end position="185"/>
    </location>
</feature>
<dbReference type="GO" id="GO:0030148">
    <property type="term" value="P:sphingolipid biosynthetic process"/>
    <property type="evidence" value="ECO:0007669"/>
    <property type="project" value="TreeGrafter"/>
</dbReference>
<keyword evidence="7 10" id="KW-0443">Lipid metabolism</keyword>
<comment type="catalytic activity">
    <reaction evidence="10">
        <text>a very-long-chain acyl-CoA + malonyl-CoA + H(+) = a very-long-chain 3-oxoacyl-CoA + CO2 + CoA</text>
        <dbReference type="Rhea" id="RHEA:32727"/>
        <dbReference type="ChEBI" id="CHEBI:15378"/>
        <dbReference type="ChEBI" id="CHEBI:16526"/>
        <dbReference type="ChEBI" id="CHEBI:57287"/>
        <dbReference type="ChEBI" id="CHEBI:57384"/>
        <dbReference type="ChEBI" id="CHEBI:90725"/>
        <dbReference type="ChEBI" id="CHEBI:90736"/>
        <dbReference type="EC" id="2.3.1.199"/>
    </reaction>
</comment>
<evidence type="ECO:0000313" key="12">
    <source>
        <dbReference type="Proteomes" id="UP000198287"/>
    </source>
</evidence>
<comment type="subcellular location">
    <subcellularLocation>
        <location evidence="1">Membrane</location>
        <topology evidence="1">Multi-pass membrane protein</topology>
    </subcellularLocation>
</comment>
<evidence type="ECO:0000256" key="3">
    <source>
        <dbReference type="ARBA" id="ARBA00022679"/>
    </source>
</evidence>